<reference evidence="3 4" key="1">
    <citation type="submission" date="2015-01" db="EMBL/GenBank/DDBJ databases">
        <title>Enhanced salinomycin production by adjusting the supply of polyketide extender units in Streptomyce albus DSM 41398.</title>
        <authorList>
            <person name="Lu C."/>
        </authorList>
    </citation>
    <scope>NUCLEOTIDE SEQUENCE [LARGE SCALE GENOMIC DNA]</scope>
    <source>
        <strain evidence="4">ATCC 21838 / DSM 41398 / FERM P-419 / JCM 4703 / NBRC 107858</strain>
    </source>
</reference>
<evidence type="ECO:0000313" key="4">
    <source>
        <dbReference type="Proteomes" id="UP000031523"/>
    </source>
</evidence>
<dbReference type="Gene3D" id="2.30.110.10">
    <property type="entry name" value="Electron Transport, Fmn-binding Protein, Chain A"/>
    <property type="match status" value="1"/>
</dbReference>
<dbReference type="InterPro" id="IPR019920">
    <property type="entry name" value="F420-binding_dom_put"/>
</dbReference>
<dbReference type="AlphaFoldDB" id="A0A0B5EYR8"/>
<protein>
    <recommendedName>
        <fullName evidence="2">Pyridoxamine 5'-phosphate oxidase N-terminal domain-containing protein</fullName>
    </recommendedName>
</protein>
<dbReference type="GO" id="GO:0070967">
    <property type="term" value="F:coenzyme F420 binding"/>
    <property type="evidence" value="ECO:0007669"/>
    <property type="project" value="TreeGrafter"/>
</dbReference>
<dbReference type="EMBL" id="CP010519">
    <property type="protein sequence ID" value="AJE83796.1"/>
    <property type="molecule type" value="Genomic_DNA"/>
</dbReference>
<dbReference type="GO" id="GO:0005829">
    <property type="term" value="C:cytosol"/>
    <property type="evidence" value="ECO:0007669"/>
    <property type="project" value="TreeGrafter"/>
</dbReference>
<dbReference type="InterPro" id="IPR011576">
    <property type="entry name" value="Pyridox_Oxase_N"/>
</dbReference>
<organism evidence="3 4">
    <name type="scientific">Streptomyces albus (strain ATCC 21838 / DSM 41398 / FERM P-419 / JCM 4703 / NBRC 107858)</name>
    <dbReference type="NCBI Taxonomy" id="1081613"/>
    <lineage>
        <taxon>Bacteria</taxon>
        <taxon>Bacillati</taxon>
        <taxon>Actinomycetota</taxon>
        <taxon>Actinomycetes</taxon>
        <taxon>Kitasatosporales</taxon>
        <taxon>Streptomycetaceae</taxon>
        <taxon>Streptomyces</taxon>
    </lineage>
</organism>
<keyword evidence="4" id="KW-1185">Reference proteome</keyword>
<dbReference type="PANTHER" id="PTHR35176:SF6">
    <property type="entry name" value="HEME OXYGENASE HI_0854-RELATED"/>
    <property type="match status" value="1"/>
</dbReference>
<name>A0A0B5EYR8_STRA4</name>
<dbReference type="NCBIfam" id="TIGR03618">
    <property type="entry name" value="Rv1155_F420"/>
    <property type="match status" value="1"/>
</dbReference>
<gene>
    <name evidence="3" type="ORF">SLNWT_3420</name>
</gene>
<feature type="domain" description="Pyridoxamine 5'-phosphate oxidase N-terminal" evidence="2">
    <location>
        <begin position="37"/>
        <end position="164"/>
    </location>
</feature>
<accession>A0A0B5EYR8</accession>
<dbReference type="GO" id="GO:0016627">
    <property type="term" value="F:oxidoreductase activity, acting on the CH-CH group of donors"/>
    <property type="evidence" value="ECO:0007669"/>
    <property type="project" value="TreeGrafter"/>
</dbReference>
<evidence type="ECO:0000256" key="1">
    <source>
        <dbReference type="ARBA" id="ARBA00023002"/>
    </source>
</evidence>
<sequence>MWQLKYGAFLAVACEGSRSSNADPGVCAVVSVSPVRMSEKLKEVLDSRVFVTVATLRPDGSPHQSVVWVGRRGGSLFFVTGVDKVKIRNLRRDPRLSVAVNPPEDPYGYAVLSGTARFESAGSRERMDELALKYSGKVYAEHHPESYAVLPELVTVHLAPERIAARFL</sequence>
<dbReference type="Pfam" id="PF01243">
    <property type="entry name" value="PNPOx_N"/>
    <property type="match status" value="1"/>
</dbReference>
<dbReference type="KEGG" id="sals:SLNWT_3420"/>
<dbReference type="PANTHER" id="PTHR35176">
    <property type="entry name" value="HEME OXYGENASE HI_0854-RELATED"/>
    <property type="match status" value="1"/>
</dbReference>
<dbReference type="InterPro" id="IPR052019">
    <property type="entry name" value="F420H2_bilvrd_red/Heme_oxyg"/>
</dbReference>
<dbReference type="SUPFAM" id="SSF50475">
    <property type="entry name" value="FMN-binding split barrel"/>
    <property type="match status" value="1"/>
</dbReference>
<dbReference type="InterPro" id="IPR012349">
    <property type="entry name" value="Split_barrel_FMN-bd"/>
</dbReference>
<dbReference type="Proteomes" id="UP000031523">
    <property type="component" value="Chromosome"/>
</dbReference>
<keyword evidence="1" id="KW-0560">Oxidoreductase</keyword>
<evidence type="ECO:0000313" key="3">
    <source>
        <dbReference type="EMBL" id="AJE83796.1"/>
    </source>
</evidence>
<proteinExistence type="predicted"/>
<evidence type="ECO:0000259" key="2">
    <source>
        <dbReference type="Pfam" id="PF01243"/>
    </source>
</evidence>